<dbReference type="PANTHER" id="PTHR43784">
    <property type="entry name" value="GDSL-LIKE LIPASE/ACYLHYDROLASE, PUTATIVE (AFU_ORTHOLOGUE AFUA_2G00820)-RELATED"/>
    <property type="match status" value="1"/>
</dbReference>
<dbReference type="PANTHER" id="PTHR43784:SF2">
    <property type="entry name" value="GDSL-LIKE LIPASE_ACYLHYDROLASE, PUTATIVE (AFU_ORTHOLOGUE AFUA_2G00820)-RELATED"/>
    <property type="match status" value="1"/>
</dbReference>
<accession>A0ABY7J351</accession>
<name>A0ABY7J351_STRNI</name>
<evidence type="ECO:0000313" key="3">
    <source>
        <dbReference type="EMBL" id="WAU05747.1"/>
    </source>
</evidence>
<dbReference type="GeneID" id="301333330"/>
<dbReference type="SUPFAM" id="SSF52266">
    <property type="entry name" value="SGNH hydrolase"/>
    <property type="match status" value="1"/>
</dbReference>
<dbReference type="EMBL" id="CP114203">
    <property type="protein sequence ID" value="WAU05747.1"/>
    <property type="molecule type" value="Genomic_DNA"/>
</dbReference>
<dbReference type="Proteomes" id="UP001210169">
    <property type="component" value="Chromosome"/>
</dbReference>
<dbReference type="Gene3D" id="3.40.50.1110">
    <property type="entry name" value="SGNH hydrolase"/>
    <property type="match status" value="1"/>
</dbReference>
<organism evidence="3 4">
    <name type="scientific">Streptomyces nigrescens</name>
    <dbReference type="NCBI Taxonomy" id="1920"/>
    <lineage>
        <taxon>Bacteria</taxon>
        <taxon>Bacillati</taxon>
        <taxon>Actinomycetota</taxon>
        <taxon>Actinomycetes</taxon>
        <taxon>Kitasatosporales</taxon>
        <taxon>Streptomycetaceae</taxon>
        <taxon>Streptomyces</taxon>
    </lineage>
</organism>
<keyword evidence="4" id="KW-1185">Reference proteome</keyword>
<dbReference type="CDD" id="cd01830">
    <property type="entry name" value="XynE_like"/>
    <property type="match status" value="1"/>
</dbReference>
<dbReference type="InterPro" id="IPR053140">
    <property type="entry name" value="GDSL_Rv0518-like"/>
</dbReference>
<evidence type="ECO:0000256" key="1">
    <source>
        <dbReference type="SAM" id="Phobius"/>
    </source>
</evidence>
<feature type="domain" description="SGNH hydrolase-type esterase" evidence="2">
    <location>
        <begin position="244"/>
        <end position="440"/>
    </location>
</feature>
<feature type="transmembrane region" description="Helical" evidence="1">
    <location>
        <begin position="12"/>
        <end position="32"/>
    </location>
</feature>
<keyword evidence="1" id="KW-1133">Transmembrane helix</keyword>
<keyword evidence="3" id="KW-0378">Hydrolase</keyword>
<keyword evidence="1" id="KW-0812">Transmembrane</keyword>
<proteinExistence type="predicted"/>
<evidence type="ECO:0000259" key="2">
    <source>
        <dbReference type="Pfam" id="PF13472"/>
    </source>
</evidence>
<dbReference type="GO" id="GO:0016787">
    <property type="term" value="F:hydrolase activity"/>
    <property type="evidence" value="ECO:0007669"/>
    <property type="project" value="UniProtKB-KW"/>
</dbReference>
<evidence type="ECO:0000313" key="4">
    <source>
        <dbReference type="Proteomes" id="UP001210169"/>
    </source>
</evidence>
<dbReference type="RefSeq" id="WP_274737150.1">
    <property type="nucleotide sequence ID" value="NZ_CP114203.1"/>
</dbReference>
<dbReference type="InterPro" id="IPR036514">
    <property type="entry name" value="SGNH_hydro_sf"/>
</dbReference>
<dbReference type="Pfam" id="PF13472">
    <property type="entry name" value="Lipase_GDSL_2"/>
    <property type="match status" value="1"/>
</dbReference>
<sequence>MGFFQFVPARRVVPLVGMAMVMALVGAGGAAGGGGGAADAATDADAVADAHAAGPRAARWTEVWGAAVQQPVEGDVDDVPNWSGKGFRQQSVRQVVRVSAGGARVRIRLSNRFGKAPLRVDGAVIARSGGGAQAWPGTTRKVTFRHSGRHSASTVIPAGGEAVGDAVRLSTSPLENLVVTLYFAGATGPATFHRVGLTTSYRAAGNHLNDVLAKAYRQSSESSYFLSGVDVSGPFRERRNTVVALGDSATDGVGSTPEAHGGFTDGLAERLVAARRNVGVVNAGIAGNMLLTSSSCFGEKGVTRFRRDVLDRPGVRTVIVELGANDVGANWATGPCFPSSHKPVSARQIAEGYRALIRAAHGRGIKVIGATMVPLKGYPGYSAKVERLRAQVNHWIRTSGAYDAVVDFDKALADPAHPDRPRPGYVYEDGLHPNDAGYQAIANAFDLGEL</sequence>
<keyword evidence="1" id="KW-0472">Membrane</keyword>
<gene>
    <name evidence="3" type="ORF">STRNI_004166</name>
</gene>
<protein>
    <submittedName>
        <fullName evidence="3">SGNH/GDSL hydrolase family protein</fullName>
    </submittedName>
</protein>
<reference evidence="3 4" key="1">
    <citation type="submission" date="2022-12" db="EMBL/GenBank/DDBJ databases">
        <authorList>
            <person name="Ruckert C."/>
            <person name="Busche T."/>
            <person name="Kalinowski J."/>
            <person name="Wittmann C."/>
        </authorList>
    </citation>
    <scope>NUCLEOTIDE SEQUENCE [LARGE SCALE GENOMIC DNA]</scope>
    <source>
        <strain evidence="3 4">DSM 40276</strain>
    </source>
</reference>
<dbReference type="InterPro" id="IPR013830">
    <property type="entry name" value="SGNH_hydro"/>
</dbReference>